<protein>
    <submittedName>
        <fullName evidence="3">Vp80</fullName>
    </submittedName>
</protein>
<feature type="coiled-coil region" evidence="1">
    <location>
        <begin position="116"/>
        <end position="143"/>
    </location>
</feature>
<evidence type="ECO:0000313" key="4">
    <source>
        <dbReference type="Proteomes" id="UP000297028"/>
    </source>
</evidence>
<feature type="region of interest" description="Disordered" evidence="2">
    <location>
        <begin position="169"/>
        <end position="192"/>
    </location>
</feature>
<accession>A0A2L0WU05</accession>
<feature type="region of interest" description="Disordered" evidence="2">
    <location>
        <begin position="432"/>
        <end position="453"/>
    </location>
</feature>
<dbReference type="GO" id="GO:0019028">
    <property type="term" value="C:viral capsid"/>
    <property type="evidence" value="ECO:0007669"/>
    <property type="project" value="InterPro"/>
</dbReference>
<feature type="compositionally biased region" description="Basic residues" evidence="2">
    <location>
        <begin position="527"/>
        <end position="536"/>
    </location>
</feature>
<proteinExistence type="predicted"/>
<feature type="compositionally biased region" description="Polar residues" evidence="2">
    <location>
        <begin position="480"/>
        <end position="493"/>
    </location>
</feature>
<feature type="compositionally biased region" description="Acidic residues" evidence="2">
    <location>
        <begin position="178"/>
        <end position="190"/>
    </location>
</feature>
<dbReference type="InterPro" id="IPR009893">
    <property type="entry name" value="Nucleo_P80/P87"/>
</dbReference>
<evidence type="ECO:0000256" key="1">
    <source>
        <dbReference type="SAM" id="Coils"/>
    </source>
</evidence>
<feature type="region of interest" description="Disordered" evidence="2">
    <location>
        <begin position="468"/>
        <end position="552"/>
    </location>
</feature>
<dbReference type="Proteomes" id="UP000297028">
    <property type="component" value="Segment"/>
</dbReference>
<evidence type="ECO:0000256" key="2">
    <source>
        <dbReference type="SAM" id="MobiDB-lite"/>
    </source>
</evidence>
<feature type="compositionally biased region" description="Low complexity" evidence="2">
    <location>
        <begin position="215"/>
        <end position="225"/>
    </location>
</feature>
<keyword evidence="1" id="KW-0175">Coiled coil</keyword>
<feature type="compositionally biased region" description="Low complexity" evidence="2">
    <location>
        <begin position="494"/>
        <end position="504"/>
    </location>
</feature>
<evidence type="ECO:0000313" key="3">
    <source>
        <dbReference type="EMBL" id="AVA31138.1"/>
    </source>
</evidence>
<gene>
    <name evidence="3" type="ORF">Oxoc_ORF39</name>
</gene>
<reference evidence="3 4" key="1">
    <citation type="journal article" date="2018" name="PLoS ONE">
        <title>Genome analysis of a novel Group I alphabaculovirus obtained from Oxyplax ochracea.</title>
        <authorList>
            <person name="Wang J."/>
            <person name="Hou D."/>
            <person name="Wang Q."/>
            <person name="Kuang W."/>
            <person name="Zhang L."/>
            <person name="Li J."/>
            <person name="Shen S."/>
            <person name="Deng F."/>
            <person name="Wang H."/>
            <person name="Hu Z."/>
            <person name="Wang M."/>
        </authorList>
    </citation>
    <scope>NUCLEOTIDE SEQUENCE [LARGE SCALE GENOMIC DNA]</scope>
    <source>
        <strain evidence="3">435</strain>
    </source>
</reference>
<dbReference type="Pfam" id="PF07267">
    <property type="entry name" value="Nucleo_P87"/>
    <property type="match status" value="2"/>
</dbReference>
<feature type="compositionally biased region" description="Acidic residues" evidence="2">
    <location>
        <begin position="541"/>
        <end position="552"/>
    </location>
</feature>
<keyword evidence="4" id="KW-1185">Reference proteome</keyword>
<dbReference type="EMBL" id="MF143631">
    <property type="protein sequence ID" value="AVA31138.1"/>
    <property type="molecule type" value="Genomic_DNA"/>
</dbReference>
<feature type="compositionally biased region" description="Basic residues" evidence="2">
    <location>
        <begin position="469"/>
        <end position="479"/>
    </location>
</feature>
<organism evidence="3 4">
    <name type="scientific">Oxyplax ochracea nucleopolyhedrovirus</name>
    <dbReference type="NCBI Taxonomy" id="2083176"/>
    <lineage>
        <taxon>Viruses</taxon>
        <taxon>Viruses incertae sedis</taxon>
        <taxon>Naldaviricetes</taxon>
        <taxon>Lefavirales</taxon>
        <taxon>Baculoviridae</taxon>
        <taxon>Alphabaculovirus</taxon>
        <taxon>Alphabaculovirus oxochraceae</taxon>
    </lineage>
</organism>
<name>A0A2L0WU05_9ABAC</name>
<sequence>MDVLDYNSLMISKLTSQILTKDLNGVDNIFADNTFSTNEKIDKLTNITKFVVQSISSQLKNEIFINNYDMRYLPIRIGIDFLKHFNNYPNLSIILDVIKKIDVILYMYETKNKLGVVEKEDLIVKAEQLYEKIEEVLRKDIEQFTNVNLNMNNKNLNEDTVMDIFDTTITENDNNNDNNDDDDDDNELIDYDNAVPNSINNNLIDYNNAVPSSTNNNNNNNNNDNYSTDSEYYLHKTTTDFYNDDDPEYKDAYFLSEYKPIVKTVLLRMIEKALMFLNINLHTTTKNQLKKFRDYLNTDKNDFEIFLNENDCNTKIKNLFLLANKFFQVYCLSNSLNELVNTLEDNSTLIQDENKRVKMIITKIINNVKNLNFKNFFSMLLSDYNNIKNETVKLLIDEYNKSYKITFVDDEKYESDDNSSIISSLNRENVSIRQKQTTPMPSYDDDENTFTDFKNTPLRIDREQTPIGRTKKYLFRNRNRQILSSPENSPTRSNNDNNIDNGNNSEDTLILNNNKNVTISRENTPLRKSKRFRYRNRSLPEEEEDELNDETDYEQKRTRRLAEEENFLKLKALELSKFIVNENLQKIIIVTDEMKRLYEYCNCKSSLETLPNALDYVNLIKRLNIYNLNHVEMKVNFYELLFPLTLYNNDVENDLFYKLINYIFVSSNYFQNCAKHFDDMRKSFNAYGPFRQIDSIIMFVIKFNFLCDLKNFVTFLNDKFSTRHVNFKIHELLAVKDKAVTLAYEKLQFNLFLKKDQMVYRNSKYLEKLIMLMNADFNII</sequence>
<feature type="region of interest" description="Disordered" evidence="2">
    <location>
        <begin position="206"/>
        <end position="229"/>
    </location>
</feature>
<feature type="compositionally biased region" description="Polar residues" evidence="2">
    <location>
        <begin position="505"/>
        <end position="523"/>
    </location>
</feature>